<feature type="region of interest" description="Disordered" evidence="1">
    <location>
        <begin position="24"/>
        <end position="68"/>
    </location>
</feature>
<keyword evidence="3" id="KW-1185">Reference proteome</keyword>
<gene>
    <name evidence="2" type="ORF">IEQ34_019050</name>
</gene>
<accession>A0AAV7G5T6</accession>
<feature type="compositionally biased region" description="Basic and acidic residues" evidence="1">
    <location>
        <begin position="24"/>
        <end position="33"/>
    </location>
</feature>
<comment type="caution">
    <text evidence="2">The sequence shown here is derived from an EMBL/GenBank/DDBJ whole genome shotgun (WGS) entry which is preliminary data.</text>
</comment>
<evidence type="ECO:0000313" key="3">
    <source>
        <dbReference type="Proteomes" id="UP000775213"/>
    </source>
</evidence>
<protein>
    <submittedName>
        <fullName evidence="2">Uncharacterized protein</fullName>
    </submittedName>
</protein>
<dbReference type="PANTHER" id="PTHR44303:SF2">
    <property type="entry name" value="DNAJ HOMOLOG SUBFAMILY C MEMBER 16"/>
    <property type="match status" value="1"/>
</dbReference>
<proteinExistence type="predicted"/>
<reference evidence="2 3" key="1">
    <citation type="journal article" date="2021" name="Hortic Res">
        <title>Chromosome-scale assembly of the Dendrobium chrysotoxum genome enhances the understanding of orchid evolution.</title>
        <authorList>
            <person name="Zhang Y."/>
            <person name="Zhang G.Q."/>
            <person name="Zhang D."/>
            <person name="Liu X.D."/>
            <person name="Xu X.Y."/>
            <person name="Sun W.H."/>
            <person name="Yu X."/>
            <person name="Zhu X."/>
            <person name="Wang Z.W."/>
            <person name="Zhao X."/>
            <person name="Zhong W.Y."/>
            <person name="Chen H."/>
            <person name="Yin W.L."/>
            <person name="Huang T."/>
            <person name="Niu S.C."/>
            <person name="Liu Z.J."/>
        </authorList>
    </citation>
    <scope>NUCLEOTIDE SEQUENCE [LARGE SCALE GENOMIC DNA]</scope>
    <source>
        <strain evidence="2">Lindl</strain>
    </source>
</reference>
<evidence type="ECO:0000313" key="2">
    <source>
        <dbReference type="EMBL" id="KAH0451751.1"/>
    </source>
</evidence>
<name>A0AAV7G5T6_DENCH</name>
<evidence type="ECO:0000256" key="1">
    <source>
        <dbReference type="SAM" id="MobiDB-lite"/>
    </source>
</evidence>
<dbReference type="EMBL" id="JAGFBR010000017">
    <property type="protein sequence ID" value="KAH0451751.1"/>
    <property type="molecule type" value="Genomic_DNA"/>
</dbReference>
<sequence>MDLIGLQNKLDDLVSLVGSITQTKKEKHVDSPHSRNVPHSINHVSRKMPLSAYQPRPEPKPRQPHLEPPYRLPTFDGSMDPYYFKEWVRQLDDYFELRDIPESHQVSIAKPHLKELPQLRSANSMELGCDAKGFSRAGNFAETWYCAIVAGRPGLALNKMREAMRMIQKILIDDFGSNGEKIPVKTPVAAAAFKEKRLTFAWLDGGVQKVCQLRLWI</sequence>
<dbReference type="InterPro" id="IPR052448">
    <property type="entry name" value="DnaJ_C16_autophagy_reg"/>
</dbReference>
<dbReference type="AlphaFoldDB" id="A0AAV7G5T6"/>
<organism evidence="2 3">
    <name type="scientific">Dendrobium chrysotoxum</name>
    <name type="common">Orchid</name>
    <dbReference type="NCBI Taxonomy" id="161865"/>
    <lineage>
        <taxon>Eukaryota</taxon>
        <taxon>Viridiplantae</taxon>
        <taxon>Streptophyta</taxon>
        <taxon>Embryophyta</taxon>
        <taxon>Tracheophyta</taxon>
        <taxon>Spermatophyta</taxon>
        <taxon>Magnoliopsida</taxon>
        <taxon>Liliopsida</taxon>
        <taxon>Asparagales</taxon>
        <taxon>Orchidaceae</taxon>
        <taxon>Epidendroideae</taxon>
        <taxon>Malaxideae</taxon>
        <taxon>Dendrobiinae</taxon>
        <taxon>Dendrobium</taxon>
    </lineage>
</organism>
<dbReference type="Proteomes" id="UP000775213">
    <property type="component" value="Unassembled WGS sequence"/>
</dbReference>
<dbReference type="PANTHER" id="PTHR44303">
    <property type="entry name" value="DNAJ HOMOLOG SUBFAMILY C MEMBER 16"/>
    <property type="match status" value="1"/>
</dbReference>